<keyword evidence="4" id="KW-0862">Zinc</keyword>
<name>A0A1X7TU99_AMPQE</name>
<evidence type="ECO:0000256" key="1">
    <source>
        <dbReference type="ARBA" id="ARBA00004123"/>
    </source>
</evidence>
<dbReference type="Proteomes" id="UP000007879">
    <property type="component" value="Unassembled WGS sequence"/>
</dbReference>
<evidence type="ECO:0000313" key="7">
    <source>
        <dbReference type="Proteomes" id="UP000007879"/>
    </source>
</evidence>
<evidence type="ECO:0000313" key="6">
    <source>
        <dbReference type="EnsemblMetazoa" id="Aqu2.1.18754_001"/>
    </source>
</evidence>
<reference evidence="7" key="1">
    <citation type="journal article" date="2010" name="Nature">
        <title>The Amphimedon queenslandica genome and the evolution of animal complexity.</title>
        <authorList>
            <person name="Srivastava M."/>
            <person name="Simakov O."/>
            <person name="Chapman J."/>
            <person name="Fahey B."/>
            <person name="Gauthier M.E."/>
            <person name="Mitros T."/>
            <person name="Richards G.S."/>
            <person name="Conaco C."/>
            <person name="Dacre M."/>
            <person name="Hellsten U."/>
            <person name="Larroux C."/>
            <person name="Putnam N.H."/>
            <person name="Stanke M."/>
            <person name="Adamska M."/>
            <person name="Darling A."/>
            <person name="Degnan S.M."/>
            <person name="Oakley T.H."/>
            <person name="Plachetzki D.C."/>
            <person name="Zhai Y."/>
            <person name="Adamski M."/>
            <person name="Calcino A."/>
            <person name="Cummins S.F."/>
            <person name="Goodstein D.M."/>
            <person name="Harris C."/>
            <person name="Jackson D.J."/>
            <person name="Leys S.P."/>
            <person name="Shu S."/>
            <person name="Woodcroft B.J."/>
            <person name="Vervoort M."/>
            <person name="Kosik K.S."/>
            <person name="Manning G."/>
            <person name="Degnan B.M."/>
            <person name="Rokhsar D.S."/>
        </authorList>
    </citation>
    <scope>NUCLEOTIDE SEQUENCE [LARGE SCALE GENOMIC DNA]</scope>
</reference>
<evidence type="ECO:0000256" key="2">
    <source>
        <dbReference type="ARBA" id="ARBA00022723"/>
    </source>
</evidence>
<reference evidence="6" key="2">
    <citation type="submission" date="2017-05" db="UniProtKB">
        <authorList>
            <consortium name="EnsemblMetazoa"/>
        </authorList>
    </citation>
    <scope>IDENTIFICATION</scope>
</reference>
<dbReference type="OrthoDB" id="1607513at2759"/>
<protein>
    <recommendedName>
        <fullName evidence="8">DUF659 domain-containing protein</fullName>
    </recommendedName>
</protein>
<dbReference type="InterPro" id="IPR052035">
    <property type="entry name" value="ZnF_BED_domain_contain"/>
</dbReference>
<dbReference type="GO" id="GO:0005634">
    <property type="term" value="C:nucleus"/>
    <property type="evidence" value="ECO:0007669"/>
    <property type="project" value="UniProtKB-SubCell"/>
</dbReference>
<evidence type="ECO:0000256" key="5">
    <source>
        <dbReference type="ARBA" id="ARBA00023242"/>
    </source>
</evidence>
<dbReference type="STRING" id="400682.A0A1X7TU99"/>
<dbReference type="GO" id="GO:0008270">
    <property type="term" value="F:zinc ion binding"/>
    <property type="evidence" value="ECO:0007669"/>
    <property type="project" value="UniProtKB-KW"/>
</dbReference>
<dbReference type="InterPro" id="IPR012337">
    <property type="entry name" value="RNaseH-like_sf"/>
</dbReference>
<comment type="subcellular location">
    <subcellularLocation>
        <location evidence="1">Nucleus</location>
    </subcellularLocation>
</comment>
<keyword evidence="7" id="KW-1185">Reference proteome</keyword>
<dbReference type="KEGG" id="aqu:100638912"/>
<dbReference type="OMA" id="EYACPGF"/>
<evidence type="ECO:0008006" key="8">
    <source>
        <dbReference type="Google" id="ProtNLM"/>
    </source>
</evidence>
<keyword evidence="5" id="KW-0539">Nucleus</keyword>
<sequence length="429" mass="48695">MRRQNTIDAYSRPRDCPEHKKKEITERIIDMITLDCRSVRSVEGKGFCGLLEYLEPGYKIPSRKHFTQAIGSRHEAGKEKLAALLSKAQRIALTTDIWTSSATEAYITVTCHFILSWEIFSFVLSTCAFPERHTGLAISEKLLDIADSYNIKDKISIVVHDLATNMELCLSILEKEEGWSSLHCSAHCLQLCLKAGLKVRAISNLMAASRKLVGHFKHSVVATQGLLQKCTQMNQPYLKVVQEVSTRWNSSYYMLQRLIKLRWPITAALSDESITKRSDRYLDLKPEQWILAQDLVDILGPFEVATTYFGSENNVSVSAILPILYGLIDSIKPQQNDSAAIKQFKREVEIQSKERWDLDCDDSPLFSSLTAATLLDPRFKDLKFLDVNQKERAELEMIDKVKQCVCTAENTNSGTEDQVDHSQEEECPH</sequence>
<dbReference type="InParanoid" id="A0A1X7TU99"/>
<evidence type="ECO:0000256" key="4">
    <source>
        <dbReference type="ARBA" id="ARBA00022833"/>
    </source>
</evidence>
<organism evidence="6">
    <name type="scientific">Amphimedon queenslandica</name>
    <name type="common">Sponge</name>
    <dbReference type="NCBI Taxonomy" id="400682"/>
    <lineage>
        <taxon>Eukaryota</taxon>
        <taxon>Metazoa</taxon>
        <taxon>Porifera</taxon>
        <taxon>Demospongiae</taxon>
        <taxon>Heteroscleromorpha</taxon>
        <taxon>Haplosclerida</taxon>
        <taxon>Niphatidae</taxon>
        <taxon>Amphimedon</taxon>
    </lineage>
</organism>
<dbReference type="SUPFAM" id="SSF53098">
    <property type="entry name" value="Ribonuclease H-like"/>
    <property type="match status" value="1"/>
</dbReference>
<keyword evidence="2" id="KW-0479">Metal-binding</keyword>
<dbReference type="eggNOG" id="KOG1121">
    <property type="taxonomic scope" value="Eukaryota"/>
</dbReference>
<keyword evidence="3" id="KW-0863">Zinc-finger</keyword>
<evidence type="ECO:0000256" key="3">
    <source>
        <dbReference type="ARBA" id="ARBA00022771"/>
    </source>
</evidence>
<dbReference type="PANTHER" id="PTHR46481:SF10">
    <property type="entry name" value="ZINC FINGER BED DOMAIN-CONTAINING PROTEIN 39"/>
    <property type="match status" value="1"/>
</dbReference>
<dbReference type="EnsemblMetazoa" id="Aqu2.1.18754_001">
    <property type="protein sequence ID" value="Aqu2.1.18754_001"/>
    <property type="gene ID" value="Aqu2.1.18754"/>
</dbReference>
<dbReference type="EnsemblMetazoa" id="XM_011408462.1">
    <property type="protein sequence ID" value="XP_011406764.1"/>
    <property type="gene ID" value="LOC100638912"/>
</dbReference>
<accession>A0A1X7TU99</accession>
<dbReference type="AlphaFoldDB" id="A0A1X7TU99"/>
<gene>
    <name evidence="6" type="primary">100638912</name>
</gene>
<dbReference type="PANTHER" id="PTHR46481">
    <property type="entry name" value="ZINC FINGER BED DOMAIN-CONTAINING PROTEIN 4"/>
    <property type="match status" value="1"/>
</dbReference>
<dbReference type="SUPFAM" id="SSF140996">
    <property type="entry name" value="Hermes dimerisation domain"/>
    <property type="match status" value="1"/>
</dbReference>
<proteinExistence type="predicted"/>